<sequence length="233" mass="25400">MKKIFFTLGLLGLSYGIFAQDNAAGTLVSTKAKSAAQHSKDFLVIEFGYVGLTGTGASNLDTKFNRTLNVALMYDIPLTGSNFSLAPGIGIGNDNYIFNNMVLDITNTTAPTRTATDAYKKSKLATTYLEIPLELRFRQVPDNANKGFKAAIGLKAGYLMNAHTRTIGNVTGFKVIEKESSKYWFNTFRFAGTARIGYGNWALFGTYALNSLFKDNNTYSVNSYSFGISVSGL</sequence>
<feature type="domain" description="Outer membrane protein beta-barrel" evidence="2">
    <location>
        <begin position="53"/>
        <end position="211"/>
    </location>
</feature>
<accession>A0A1K1NYP2</accession>
<proteinExistence type="predicted"/>
<reference evidence="4 6" key="2">
    <citation type="submission" date="2023-11" db="EMBL/GenBank/DDBJ databases">
        <title>MicrobeMod: A computational toolkit for identifying prokaryotic methylation and restriction-modification with nanopore sequencing.</title>
        <authorList>
            <person name="Crits-Christoph A."/>
            <person name="Kang S.C."/>
            <person name="Lee H."/>
            <person name="Ostrov N."/>
        </authorList>
    </citation>
    <scope>NUCLEOTIDE SEQUENCE [LARGE SCALE GENOMIC DNA]</scope>
    <source>
        <strain evidence="4 6">ATCC 23090</strain>
    </source>
</reference>
<dbReference type="EMBL" id="CP140154">
    <property type="protein sequence ID" value="WQG87547.1"/>
    <property type="molecule type" value="Genomic_DNA"/>
</dbReference>
<reference evidence="3 5" key="1">
    <citation type="submission" date="2016-11" db="EMBL/GenBank/DDBJ databases">
        <authorList>
            <person name="Jaros S."/>
            <person name="Januszkiewicz K."/>
            <person name="Wedrychowicz H."/>
        </authorList>
    </citation>
    <scope>NUCLEOTIDE SEQUENCE [LARGE SCALE GENOMIC DNA]</scope>
    <source>
        <strain evidence="3 5">DSM 784</strain>
    </source>
</reference>
<organism evidence="3 5">
    <name type="scientific">Chitinophaga sancti</name>
    <dbReference type="NCBI Taxonomy" id="1004"/>
    <lineage>
        <taxon>Bacteria</taxon>
        <taxon>Pseudomonadati</taxon>
        <taxon>Bacteroidota</taxon>
        <taxon>Chitinophagia</taxon>
        <taxon>Chitinophagales</taxon>
        <taxon>Chitinophagaceae</taxon>
        <taxon>Chitinophaga</taxon>
    </lineage>
</organism>
<dbReference type="InterPro" id="IPR025665">
    <property type="entry name" value="Beta-barrel_OMP_2"/>
</dbReference>
<dbReference type="Proteomes" id="UP000183788">
    <property type="component" value="Unassembled WGS sequence"/>
</dbReference>
<dbReference type="Proteomes" id="UP001326715">
    <property type="component" value="Chromosome"/>
</dbReference>
<feature type="signal peptide" evidence="1">
    <location>
        <begin position="1"/>
        <end position="19"/>
    </location>
</feature>
<evidence type="ECO:0000313" key="5">
    <source>
        <dbReference type="Proteomes" id="UP000183788"/>
    </source>
</evidence>
<evidence type="ECO:0000259" key="2">
    <source>
        <dbReference type="Pfam" id="PF13568"/>
    </source>
</evidence>
<evidence type="ECO:0000313" key="3">
    <source>
        <dbReference type="EMBL" id="SFW40624.1"/>
    </source>
</evidence>
<feature type="chain" id="PRO_5012317807" evidence="1">
    <location>
        <begin position="20"/>
        <end position="233"/>
    </location>
</feature>
<dbReference type="OrthoDB" id="959017at2"/>
<keyword evidence="6" id="KW-1185">Reference proteome</keyword>
<gene>
    <name evidence="3" type="ORF">SAMN05661012_01626</name>
    <name evidence="4" type="ORF">SR876_21715</name>
</gene>
<dbReference type="EMBL" id="FPIZ01000004">
    <property type="protein sequence ID" value="SFW40624.1"/>
    <property type="molecule type" value="Genomic_DNA"/>
</dbReference>
<evidence type="ECO:0000256" key="1">
    <source>
        <dbReference type="SAM" id="SignalP"/>
    </source>
</evidence>
<dbReference type="RefSeq" id="WP_072358733.1">
    <property type="nucleotide sequence ID" value="NZ_CBHWAX010000046.1"/>
</dbReference>
<evidence type="ECO:0000313" key="6">
    <source>
        <dbReference type="Proteomes" id="UP001326715"/>
    </source>
</evidence>
<dbReference type="AlphaFoldDB" id="A0A1K1NYP2"/>
<name>A0A1K1NYP2_9BACT</name>
<keyword evidence="1" id="KW-0732">Signal</keyword>
<protein>
    <submittedName>
        <fullName evidence="4">Outer membrane beta-barrel protein</fullName>
    </submittedName>
    <submittedName>
        <fullName evidence="3">Outer membrane protein beta-barrel domain-containing protein</fullName>
    </submittedName>
</protein>
<dbReference type="Pfam" id="PF13568">
    <property type="entry name" value="OMP_b-brl_2"/>
    <property type="match status" value="1"/>
</dbReference>
<evidence type="ECO:0000313" key="4">
    <source>
        <dbReference type="EMBL" id="WQG87547.1"/>
    </source>
</evidence>
<dbReference type="STRING" id="1004.SAMN05661012_01626"/>